<dbReference type="HOGENOM" id="CLU_2338167_0_0_1"/>
<evidence type="ECO:0000313" key="2">
    <source>
        <dbReference type="EMBL" id="ETI54356.1"/>
    </source>
</evidence>
<proteinExistence type="predicted"/>
<comment type="caution">
    <text evidence="2">The sequence shown here is derived from an EMBL/GenBank/DDBJ whole genome shotgun (WGS) entry which is preliminary data.</text>
</comment>
<accession>V9FTG8</accession>
<dbReference type="EMBL" id="ANIZ01000514">
    <property type="protein sequence ID" value="ETI54356.1"/>
    <property type="molecule type" value="Genomic_DNA"/>
</dbReference>
<keyword evidence="3" id="KW-1185">Reference proteome</keyword>
<name>V9FTG8_PHYNI</name>
<reference evidence="2 3" key="1">
    <citation type="submission" date="2013-11" db="EMBL/GenBank/DDBJ databases">
        <title>The Genome Sequence of Phytophthora parasitica P1569.</title>
        <authorList>
            <consortium name="The Broad Institute Genomics Platform"/>
            <person name="Russ C."/>
            <person name="Tyler B."/>
            <person name="Panabieres F."/>
            <person name="Shan W."/>
            <person name="Tripathy S."/>
            <person name="Grunwald N."/>
            <person name="Machado M."/>
            <person name="Johnson C.S."/>
            <person name="Arredondo F."/>
            <person name="Hong C."/>
            <person name="Coffey M."/>
            <person name="Young S.K."/>
            <person name="Zeng Q."/>
            <person name="Gargeya S."/>
            <person name="Fitzgerald M."/>
            <person name="Abouelleil A."/>
            <person name="Alvarado L."/>
            <person name="Chapman S.B."/>
            <person name="Gainer-Dewar J."/>
            <person name="Goldberg J."/>
            <person name="Griggs A."/>
            <person name="Gujja S."/>
            <person name="Hansen M."/>
            <person name="Howarth C."/>
            <person name="Imamovic A."/>
            <person name="Ireland A."/>
            <person name="Larimer J."/>
            <person name="McCowan C."/>
            <person name="Murphy C."/>
            <person name="Pearson M."/>
            <person name="Poon T.W."/>
            <person name="Priest M."/>
            <person name="Roberts A."/>
            <person name="Saif S."/>
            <person name="Shea T."/>
            <person name="Sykes S."/>
            <person name="Wortman J."/>
            <person name="Nusbaum C."/>
            <person name="Birren B."/>
        </authorList>
    </citation>
    <scope>NUCLEOTIDE SEQUENCE [LARGE SCALE GENOMIC DNA]</scope>
    <source>
        <strain evidence="2 3">P1569</strain>
    </source>
</reference>
<organism evidence="2 3">
    <name type="scientific">Phytophthora nicotianae P1569</name>
    <dbReference type="NCBI Taxonomy" id="1317065"/>
    <lineage>
        <taxon>Eukaryota</taxon>
        <taxon>Sar</taxon>
        <taxon>Stramenopiles</taxon>
        <taxon>Oomycota</taxon>
        <taxon>Peronosporomycetes</taxon>
        <taxon>Peronosporales</taxon>
        <taxon>Peronosporaceae</taxon>
        <taxon>Phytophthora</taxon>
    </lineage>
</organism>
<protein>
    <submittedName>
        <fullName evidence="2">Uncharacterized protein</fullName>
    </submittedName>
</protein>
<evidence type="ECO:0000313" key="3">
    <source>
        <dbReference type="Proteomes" id="UP000018721"/>
    </source>
</evidence>
<gene>
    <name evidence="2" type="ORF">F443_02818</name>
</gene>
<dbReference type="AlphaFoldDB" id="V9FTG8"/>
<feature type="compositionally biased region" description="Polar residues" evidence="1">
    <location>
        <begin position="82"/>
        <end position="98"/>
    </location>
</feature>
<evidence type="ECO:0000256" key="1">
    <source>
        <dbReference type="SAM" id="MobiDB-lite"/>
    </source>
</evidence>
<dbReference type="Proteomes" id="UP000018721">
    <property type="component" value="Unassembled WGS sequence"/>
</dbReference>
<feature type="region of interest" description="Disordered" evidence="1">
    <location>
        <begin position="79"/>
        <end position="98"/>
    </location>
</feature>
<sequence length="98" mass="10833">MEDNGHTSESLAVITVLLPQLGSSDPEISLWESEKTMEGGTSERRNTSKPGTPVKILGHYRFCRCETKRRIESHACKYSGVTPPTSSCSSLFGTSRWL</sequence>